<dbReference type="KEGG" id="bao:BAMF_3465"/>
<dbReference type="InterPro" id="IPR031681">
    <property type="entry name" value="YwqH-like"/>
</dbReference>
<name>A0A9P1JKU7_BACAS</name>
<gene>
    <name evidence="2" type="primary">ywqH</name>
    <name evidence="2" type="ordered locus">BAMF_3465</name>
</gene>
<reference evidence="3" key="2">
    <citation type="journal article" date="2011" name="J. Biotechnol.">
        <title>Genome sequence of B. amyloliquefaciens type strain DSM7(T) reveals differences to plant-associated B. amyloliquefaciens FZB42.</title>
        <authorList>
            <person name="Ruckert C."/>
            <person name="Blom J."/>
            <person name="Chen X."/>
            <person name="Reva O."/>
            <person name="Borriss R."/>
        </authorList>
    </citation>
    <scope>NUCLEOTIDE SEQUENCE [LARGE SCALE GENOMIC DNA]</scope>
    <source>
        <strain evidence="3">DSM 7</strain>
    </source>
</reference>
<sequence length="147" mass="17089">MSHSSTLSHINSTISHKLGEIEHQIEKLKEAKREIESLQEEAMSEIKDILRPHLDHHWTGTFAEEFDDKRDQAHTEAYRIVTDKYDGYMYRIGLKMTQLEIEKGGLLAARSIAREAEHLLTLGEEALDAVGDKIQSIKRSWSWFKWK</sequence>
<reference evidence="2 3" key="1">
    <citation type="journal article" date="2011" name="Int. J. Syst. Evol. Microbiol.">
        <title>Relationship of Bacillus amyloliquefaciens clades associated with strains DSM 7T and FZB42T: a proposal for Bacillus amyloliquefaciens subsp. amyloliquefaciens subsp. nov. and Bacillus amyloliquefaciens subsp. plantarum subsp. nov. based on complete genome sequence comparisons.</title>
        <authorList>
            <person name="Borriss R."/>
            <person name="Chen X.H."/>
            <person name="Rueckert C."/>
            <person name="Blom J."/>
            <person name="Becker A."/>
            <person name="Baumgarth B."/>
            <person name="Fan B."/>
            <person name="Pukall R."/>
            <person name="Schumann P."/>
            <person name="Sproer C."/>
            <person name="Junge H."/>
            <person name="Vater J."/>
            <person name="Puhler A."/>
            <person name="Klenk H.P."/>
        </authorList>
    </citation>
    <scope>NUCLEOTIDE SEQUENCE [LARGE SCALE GENOMIC DNA]</scope>
    <source>
        <strain evidence="3">DSM 7</strain>
    </source>
</reference>
<evidence type="ECO:0000313" key="2">
    <source>
        <dbReference type="EMBL" id="CBI44591.1"/>
    </source>
</evidence>
<dbReference type="EMBL" id="FN597644">
    <property type="protein sequence ID" value="CBI44591.1"/>
    <property type="molecule type" value="Genomic_DNA"/>
</dbReference>
<dbReference type="AlphaFoldDB" id="A0A9P1JKU7"/>
<keyword evidence="3" id="KW-1185">Reference proteome</keyword>
<evidence type="ECO:0000256" key="1">
    <source>
        <dbReference type="SAM" id="Coils"/>
    </source>
</evidence>
<dbReference type="Proteomes" id="UP000006562">
    <property type="component" value="Chromosome"/>
</dbReference>
<evidence type="ECO:0000313" key="3">
    <source>
        <dbReference type="Proteomes" id="UP000006562"/>
    </source>
</evidence>
<dbReference type="Pfam" id="PF16888">
    <property type="entry name" value="YwqH-like"/>
    <property type="match status" value="1"/>
</dbReference>
<evidence type="ECO:0008006" key="4">
    <source>
        <dbReference type="Google" id="ProtNLM"/>
    </source>
</evidence>
<organism evidence="2 3">
    <name type="scientific">Bacillus amyloliquefaciens (strain ATCC 23350 / DSM 7 / BCRC 11601 / CCUG 28519 / NBRC 15535 / NRRL B-14393 / F)</name>
    <dbReference type="NCBI Taxonomy" id="692420"/>
    <lineage>
        <taxon>Bacteria</taxon>
        <taxon>Bacillati</taxon>
        <taxon>Bacillota</taxon>
        <taxon>Bacilli</taxon>
        <taxon>Bacillales</taxon>
        <taxon>Bacillaceae</taxon>
        <taxon>Bacillus</taxon>
        <taxon>Bacillus amyloliquefaciens group</taxon>
    </lineage>
</organism>
<proteinExistence type="predicted"/>
<accession>A0A9P1JKU7</accession>
<protein>
    <recommendedName>
        <fullName evidence="4">DUF5082 domain-containing protein</fullName>
    </recommendedName>
</protein>
<dbReference type="RefSeq" id="WP_013353859.1">
    <property type="nucleotide sequence ID" value="NC_014551.1"/>
</dbReference>
<feature type="coiled-coil region" evidence="1">
    <location>
        <begin position="18"/>
        <end position="48"/>
    </location>
</feature>
<keyword evidence="1" id="KW-0175">Coiled coil</keyword>